<evidence type="ECO:0000313" key="3">
    <source>
        <dbReference type="EMBL" id="CAG6791757.1"/>
    </source>
</evidence>
<accession>A0A8D9FIV2</accession>
<dbReference type="Pfam" id="PF00078">
    <property type="entry name" value="RVT_1"/>
    <property type="match status" value="1"/>
</dbReference>
<evidence type="ECO:0000259" key="2">
    <source>
        <dbReference type="PROSITE" id="PS50878"/>
    </source>
</evidence>
<organism evidence="3">
    <name type="scientific">Cacopsylla melanoneura</name>
    <dbReference type="NCBI Taxonomy" id="428564"/>
    <lineage>
        <taxon>Eukaryota</taxon>
        <taxon>Metazoa</taxon>
        <taxon>Ecdysozoa</taxon>
        <taxon>Arthropoda</taxon>
        <taxon>Hexapoda</taxon>
        <taxon>Insecta</taxon>
        <taxon>Pterygota</taxon>
        <taxon>Neoptera</taxon>
        <taxon>Paraneoptera</taxon>
        <taxon>Hemiptera</taxon>
        <taxon>Sternorrhyncha</taxon>
        <taxon>Psylloidea</taxon>
        <taxon>Psyllidae</taxon>
        <taxon>Psyllinae</taxon>
        <taxon>Cacopsylla</taxon>
    </lineage>
</organism>
<name>A0A8D9FIV2_9HEMI</name>
<dbReference type="EMBL" id="HBUF01677827">
    <property type="protein sequence ID" value="CAG6791757.1"/>
    <property type="molecule type" value="Transcribed_RNA"/>
</dbReference>
<dbReference type="Gene3D" id="3.60.10.10">
    <property type="entry name" value="Endonuclease/exonuclease/phosphatase"/>
    <property type="match status" value="1"/>
</dbReference>
<dbReference type="PANTHER" id="PTHR47027">
    <property type="entry name" value="REVERSE TRANSCRIPTASE DOMAIN-CONTAINING PROTEIN"/>
    <property type="match status" value="1"/>
</dbReference>
<dbReference type="InterPro" id="IPR043502">
    <property type="entry name" value="DNA/RNA_pol_sf"/>
</dbReference>
<dbReference type="SUPFAM" id="SSF56219">
    <property type="entry name" value="DNase I-like"/>
    <property type="match status" value="1"/>
</dbReference>
<dbReference type="GO" id="GO:0003824">
    <property type="term" value="F:catalytic activity"/>
    <property type="evidence" value="ECO:0007669"/>
    <property type="project" value="InterPro"/>
</dbReference>
<dbReference type="CDD" id="cd09076">
    <property type="entry name" value="L1-EN"/>
    <property type="match status" value="1"/>
</dbReference>
<protein>
    <submittedName>
        <fullName evidence="3">Craniofacial development protein 2</fullName>
    </submittedName>
</protein>
<dbReference type="CDD" id="cd01650">
    <property type="entry name" value="RT_nLTR_like"/>
    <property type="match status" value="1"/>
</dbReference>
<dbReference type="InterPro" id="IPR036691">
    <property type="entry name" value="Endo/exonu/phosph_ase_sf"/>
</dbReference>
<dbReference type="AlphaFoldDB" id="A0A8D9FIV2"/>
<dbReference type="InterPro" id="IPR000477">
    <property type="entry name" value="RT_dom"/>
</dbReference>
<reference evidence="3" key="1">
    <citation type="submission" date="2021-05" db="EMBL/GenBank/DDBJ databases">
        <authorList>
            <person name="Alioto T."/>
            <person name="Alioto T."/>
            <person name="Gomez Garrido J."/>
        </authorList>
    </citation>
    <scope>NUCLEOTIDE SEQUENCE</scope>
</reference>
<proteinExistence type="predicted"/>
<dbReference type="SUPFAM" id="SSF56672">
    <property type="entry name" value="DNA/RNA polymerases"/>
    <property type="match status" value="1"/>
</dbReference>
<sequence length="1004" mass="118065">MPRNNGLINWQRTRNNYYMDSTFGQRNGLKKNDLTIATWNVLTLRQAGKMQEVANEMKKFKIDLIAMQEVRWQGKGKLDKKEYSLIYSGPEENTGQRGTGFLINQTIKKSIMEYEAINDRICRLRLKGKFRNITIISAYAPTEVSNMNDKETFYEELDTVCNKVPKHDMLLVMGDLNAQIGKYENQSQVAGRFTLHEWNNENGELLTEFAARNRLHIRSTSFQHKDIHLGTWKMWGTNQVNQIDHVLVSTRHYSSITDIRSCRAPNCDSDHFLVRTKIKEKLSIVHQENKAKTIKWNTDVLKKDPISAATYREALRSKWAANNRTNQRCDNIDEKWDEAKNTILEVARENIGEKEHGKNEDWFDEKCKQIIERKNQARNIMMNTNTRSNAETYRNLRRESKKVIRSKKREALKQKVKEIDELSKENEQRKFYAAINKMKNGFQPRMNACRDRNGEILTNNEEILNRWTQHFKELLNEEESELSTQNQHEQQPEQEAEENLPTLQEIQRSIQKMKNNRAPGIDNINAELLKYGGDATDNMMLEIIQMVWKEEKMPENWTTGVLCPIHKKGDKTNCTNFRGIMLLNTAYKIFTSILNDRLKEITDEKIGEYQCGFRRDKGTTDQIFVLRQIMEKCNEHDIDLHILFIDFQQAFDNVKRQKVEEALEDLEVPNKIINLIMMTMKRSKAQVKINNHLSNPFEINKGVRQGDGLSATLFIILLHFVIKHLDQRGTIFNKTTQICAYADDIGLIARTKARLVEVCKELEEKAKEVGLAVNVSKTQYMYLTADKTRLRPVDLQIDQRIFKGVTTFKYLGNLIDNEAQCTTSIKDRIQAGFKAFYANINLLKNKLLNRSAKMQIYKTLIRPVVTYGSETWTLTVADRERLRRFERKIIRKIYGGVKENNEWRIRYNHELNDILENKDIVRFIKSRRIQWFGHLQRMDDSRMPKRILNAKVYNPRRRGRPKMRWIDNVTEDLRTMRVTGWCSLVKDRRRWRQIVEEAEAHFGL</sequence>
<feature type="region of interest" description="Disordered" evidence="1">
    <location>
        <begin position="477"/>
        <end position="499"/>
    </location>
</feature>
<dbReference type="PROSITE" id="PS50878">
    <property type="entry name" value="RT_POL"/>
    <property type="match status" value="1"/>
</dbReference>
<dbReference type="GO" id="GO:0071897">
    <property type="term" value="P:DNA biosynthetic process"/>
    <property type="evidence" value="ECO:0007669"/>
    <property type="project" value="UniProtKB-ARBA"/>
</dbReference>
<feature type="domain" description="Reverse transcriptase" evidence="2">
    <location>
        <begin position="546"/>
        <end position="815"/>
    </location>
</feature>
<evidence type="ECO:0000256" key="1">
    <source>
        <dbReference type="SAM" id="MobiDB-lite"/>
    </source>
</evidence>
<dbReference type="Pfam" id="PF03372">
    <property type="entry name" value="Exo_endo_phos"/>
    <property type="match status" value="1"/>
</dbReference>
<dbReference type="InterPro" id="IPR005135">
    <property type="entry name" value="Endo/exonuclease/phosphatase"/>
</dbReference>
<dbReference type="PANTHER" id="PTHR47027:SF20">
    <property type="entry name" value="REVERSE TRANSCRIPTASE-LIKE PROTEIN WITH RNA-DIRECTED DNA POLYMERASE DOMAIN"/>
    <property type="match status" value="1"/>
</dbReference>